<dbReference type="PaxDb" id="3847-GLYMA04G24361.1"/>
<evidence type="ECO:0000313" key="3">
    <source>
        <dbReference type="Proteomes" id="UP000008827"/>
    </source>
</evidence>
<proteinExistence type="predicted"/>
<evidence type="ECO:0000313" key="1">
    <source>
        <dbReference type="EMBL" id="KRH63117.1"/>
    </source>
</evidence>
<organism evidence="1">
    <name type="scientific">Glycine max</name>
    <name type="common">Soybean</name>
    <name type="synonym">Glycine hispida</name>
    <dbReference type="NCBI Taxonomy" id="3847"/>
    <lineage>
        <taxon>Eukaryota</taxon>
        <taxon>Viridiplantae</taxon>
        <taxon>Streptophyta</taxon>
        <taxon>Embryophyta</taxon>
        <taxon>Tracheophyta</taxon>
        <taxon>Spermatophyta</taxon>
        <taxon>Magnoliopsida</taxon>
        <taxon>eudicotyledons</taxon>
        <taxon>Gunneridae</taxon>
        <taxon>Pentapetalae</taxon>
        <taxon>rosids</taxon>
        <taxon>fabids</taxon>
        <taxon>Fabales</taxon>
        <taxon>Fabaceae</taxon>
        <taxon>Papilionoideae</taxon>
        <taxon>50 kb inversion clade</taxon>
        <taxon>NPAAA clade</taxon>
        <taxon>indigoferoid/millettioid clade</taxon>
        <taxon>Phaseoleae</taxon>
        <taxon>Glycine</taxon>
        <taxon>Glycine subgen. Soja</taxon>
    </lineage>
</organism>
<evidence type="ECO:0000313" key="2">
    <source>
        <dbReference type="EnsemblPlants" id="KRH63117"/>
    </source>
</evidence>
<name>K7KK73_SOYBN</name>
<reference evidence="1" key="3">
    <citation type="submission" date="2018-07" db="EMBL/GenBank/DDBJ databases">
        <title>WGS assembly of Glycine max.</title>
        <authorList>
            <person name="Schmutz J."/>
            <person name="Cannon S."/>
            <person name="Schlueter J."/>
            <person name="Ma J."/>
            <person name="Mitros T."/>
            <person name="Nelson W."/>
            <person name="Hyten D."/>
            <person name="Song Q."/>
            <person name="Thelen J."/>
            <person name="Cheng J."/>
            <person name="Xu D."/>
            <person name="Hellsten U."/>
            <person name="May G."/>
            <person name="Yu Y."/>
            <person name="Sakurai T."/>
            <person name="Umezawa T."/>
            <person name="Bhattacharyya M."/>
            <person name="Sandhu D."/>
            <person name="Valliyodan B."/>
            <person name="Lindquist E."/>
            <person name="Peto M."/>
            <person name="Grant D."/>
            <person name="Shu S."/>
            <person name="Goodstein D."/>
            <person name="Barry K."/>
            <person name="Futrell-Griggs M."/>
            <person name="Abernathy B."/>
            <person name="Du J."/>
            <person name="Tian Z."/>
            <person name="Zhu L."/>
            <person name="Gill N."/>
            <person name="Joshi T."/>
            <person name="Libault M."/>
            <person name="Sethuraman A."/>
            <person name="Zhang X."/>
            <person name="Shinozaki K."/>
            <person name="Nguyen H."/>
            <person name="Wing R."/>
            <person name="Cregan P."/>
            <person name="Specht J."/>
            <person name="Grimwood J."/>
            <person name="Rokhsar D."/>
            <person name="Stacey G."/>
            <person name="Shoemaker R."/>
            <person name="Jackson S."/>
        </authorList>
    </citation>
    <scope>NUCLEOTIDE SEQUENCE</scope>
    <source>
        <tissue evidence="1">Callus</tissue>
    </source>
</reference>
<dbReference type="EnsemblPlants" id="KRH63117">
    <property type="protein sequence ID" value="KRH63117"/>
    <property type="gene ID" value="GLYMA_04G155700"/>
</dbReference>
<dbReference type="AlphaFoldDB" id="K7KK73"/>
<accession>K7KK73</accession>
<dbReference type="InParanoid" id="K7KK73"/>
<gene>
    <name evidence="1" type="ORF">GLYMA_04G155700</name>
</gene>
<dbReference type="Proteomes" id="UP000008827">
    <property type="component" value="Chromosome 4"/>
</dbReference>
<reference evidence="1 2" key="1">
    <citation type="journal article" date="2010" name="Nature">
        <title>Genome sequence of the palaeopolyploid soybean.</title>
        <authorList>
            <person name="Schmutz J."/>
            <person name="Cannon S.B."/>
            <person name="Schlueter J."/>
            <person name="Ma J."/>
            <person name="Mitros T."/>
            <person name="Nelson W."/>
            <person name="Hyten D.L."/>
            <person name="Song Q."/>
            <person name="Thelen J.J."/>
            <person name="Cheng J."/>
            <person name="Xu D."/>
            <person name="Hellsten U."/>
            <person name="May G.D."/>
            <person name="Yu Y."/>
            <person name="Sakurai T."/>
            <person name="Umezawa T."/>
            <person name="Bhattacharyya M.K."/>
            <person name="Sandhu D."/>
            <person name="Valliyodan B."/>
            <person name="Lindquist E."/>
            <person name="Peto M."/>
            <person name="Grant D."/>
            <person name="Shu S."/>
            <person name="Goodstein D."/>
            <person name="Barry K."/>
            <person name="Futrell-Griggs M."/>
            <person name="Abernathy B."/>
            <person name="Du J."/>
            <person name="Tian Z."/>
            <person name="Zhu L."/>
            <person name="Gill N."/>
            <person name="Joshi T."/>
            <person name="Libault M."/>
            <person name="Sethuraman A."/>
            <person name="Zhang X.-C."/>
            <person name="Shinozaki K."/>
            <person name="Nguyen H.T."/>
            <person name="Wing R.A."/>
            <person name="Cregan P."/>
            <person name="Specht J."/>
            <person name="Grimwood J."/>
            <person name="Rokhsar D."/>
            <person name="Stacey G."/>
            <person name="Shoemaker R.C."/>
            <person name="Jackson S.A."/>
        </authorList>
    </citation>
    <scope>NUCLEOTIDE SEQUENCE [LARGE SCALE GENOMIC DNA]</scope>
    <source>
        <strain evidence="2">cv. Williams 82</strain>
        <tissue evidence="1">Callus</tissue>
    </source>
</reference>
<dbReference type="EMBL" id="CM000837">
    <property type="protein sequence ID" value="KRH63117.1"/>
    <property type="molecule type" value="Genomic_DNA"/>
</dbReference>
<dbReference type="HOGENOM" id="CLU_2817535_0_0_1"/>
<sequence>MESYCDDPEYFSLIARAQYALSHMQPIGREDKMPLKAPILRLISEIACARVFSSKSSHMVESGIVIH</sequence>
<protein>
    <submittedName>
        <fullName evidence="1 2">Uncharacterized protein</fullName>
    </submittedName>
</protein>
<dbReference type="Gramene" id="KRH63117">
    <property type="protein sequence ID" value="KRH63117"/>
    <property type="gene ID" value="GLYMA_04G155700"/>
</dbReference>
<keyword evidence="3" id="KW-1185">Reference proteome</keyword>
<reference evidence="2" key="2">
    <citation type="submission" date="2018-02" db="UniProtKB">
        <authorList>
            <consortium name="EnsemblPlants"/>
        </authorList>
    </citation>
    <scope>IDENTIFICATION</scope>
    <source>
        <strain evidence="2">Williams 82</strain>
    </source>
</reference>